<comment type="caution">
    <text evidence="1">The sequence shown here is derived from an EMBL/GenBank/DDBJ whole genome shotgun (WGS) entry which is preliminary data.</text>
</comment>
<gene>
    <name evidence="1" type="ORF">F7018_18060</name>
</gene>
<dbReference type="RefSeq" id="WP_150901496.1">
    <property type="nucleotide sequence ID" value="NZ_WAAU01000081.1"/>
</dbReference>
<dbReference type="Proteomes" id="UP000467305">
    <property type="component" value="Unassembled WGS sequence"/>
</dbReference>
<organism evidence="1 2">
    <name type="scientific">Tenacibaculum aiptasiae</name>
    <dbReference type="NCBI Taxonomy" id="426481"/>
    <lineage>
        <taxon>Bacteria</taxon>
        <taxon>Pseudomonadati</taxon>
        <taxon>Bacteroidota</taxon>
        <taxon>Flavobacteriia</taxon>
        <taxon>Flavobacteriales</taxon>
        <taxon>Flavobacteriaceae</taxon>
        <taxon>Tenacibaculum</taxon>
    </lineage>
</organism>
<protein>
    <recommendedName>
        <fullName evidence="3">Bacteriocin</fullName>
    </recommendedName>
</protein>
<sequence length="61" mass="6660">MKKSILNLGKALKKSEQKTINGGVAIACFSHSDCPREMGCCKNAPYVGLCMLGSDYRKFCN</sequence>
<keyword evidence="2" id="KW-1185">Reference proteome</keyword>
<dbReference type="OrthoDB" id="1190677at2"/>
<proteinExistence type="predicted"/>
<reference evidence="1 2" key="1">
    <citation type="submission" date="2019-09" db="EMBL/GenBank/DDBJ databases">
        <authorList>
            <person name="Cao W.R."/>
        </authorList>
    </citation>
    <scope>NUCLEOTIDE SEQUENCE [LARGE SCALE GENOMIC DNA]</scope>
    <source>
        <strain evidence="2">a4</strain>
    </source>
</reference>
<evidence type="ECO:0000313" key="2">
    <source>
        <dbReference type="Proteomes" id="UP000467305"/>
    </source>
</evidence>
<dbReference type="AlphaFoldDB" id="A0A7J5A544"/>
<evidence type="ECO:0008006" key="3">
    <source>
        <dbReference type="Google" id="ProtNLM"/>
    </source>
</evidence>
<evidence type="ECO:0000313" key="1">
    <source>
        <dbReference type="EMBL" id="KAB1151714.1"/>
    </source>
</evidence>
<accession>A0A7J5A544</accession>
<dbReference type="EMBL" id="WAAU01000081">
    <property type="protein sequence ID" value="KAB1151714.1"/>
    <property type="molecule type" value="Genomic_DNA"/>
</dbReference>
<name>A0A7J5A544_9FLAO</name>